<accession>F4L3Q6</accession>
<dbReference type="PRINTS" id="PR00080">
    <property type="entry name" value="SDRFAMILY"/>
</dbReference>
<gene>
    <name evidence="2" type="ordered locus">Halhy_0753</name>
</gene>
<dbReference type="STRING" id="760192.Halhy_0753"/>
<dbReference type="Gene3D" id="3.40.50.720">
    <property type="entry name" value="NAD(P)-binding Rossmann-like Domain"/>
    <property type="match status" value="1"/>
</dbReference>
<dbReference type="Proteomes" id="UP000008461">
    <property type="component" value="Chromosome"/>
</dbReference>
<evidence type="ECO:0000313" key="2">
    <source>
        <dbReference type="EMBL" id="AEE48660.1"/>
    </source>
</evidence>
<dbReference type="PRINTS" id="PR00081">
    <property type="entry name" value="GDHRDH"/>
</dbReference>
<sequence length="252" mass="26747">MPFTAKVALVTGAGQGIGYEICRQLALRGAAVFLNDRDPELAECAAEEIRWEGGNCLAHAGDVSQVDFIEGMVQACVKEFGRLDIAIANAGITHFGDFWAFSPAQFEEVVALNMRGTFFLAQIAATQMRSQGEGGSLLLMSSVVGTQAHKNLGAYAMTKGGIQILAKNLVVELSPYGITCNAIAPGATSTERTLNDPDYDRVWSTITPMGRPASPLDIAEAALFLVSSQARHITGQTLIVDGGWTAVSPQPE</sequence>
<dbReference type="AlphaFoldDB" id="F4L3Q6"/>
<keyword evidence="2" id="KW-0560">Oxidoreductase</keyword>
<dbReference type="Pfam" id="PF13561">
    <property type="entry name" value="adh_short_C2"/>
    <property type="match status" value="1"/>
</dbReference>
<dbReference type="EC" id="1.1.1.100" evidence="2"/>
<comment type="similarity">
    <text evidence="1">Belongs to the short-chain dehydrogenases/reductases (SDR) family.</text>
</comment>
<dbReference type="InterPro" id="IPR002347">
    <property type="entry name" value="SDR_fam"/>
</dbReference>
<dbReference type="SUPFAM" id="SSF51735">
    <property type="entry name" value="NAD(P)-binding Rossmann-fold domains"/>
    <property type="match status" value="1"/>
</dbReference>
<organism evidence="2 3">
    <name type="scientific">Haliscomenobacter hydrossis (strain ATCC 27775 / DSM 1100 / LMG 10767 / O)</name>
    <dbReference type="NCBI Taxonomy" id="760192"/>
    <lineage>
        <taxon>Bacteria</taxon>
        <taxon>Pseudomonadati</taxon>
        <taxon>Bacteroidota</taxon>
        <taxon>Saprospiria</taxon>
        <taxon>Saprospirales</taxon>
        <taxon>Haliscomenobacteraceae</taxon>
        <taxon>Haliscomenobacter</taxon>
    </lineage>
</organism>
<dbReference type="HOGENOM" id="CLU_010194_1_3_10"/>
<evidence type="ECO:0000313" key="3">
    <source>
        <dbReference type="Proteomes" id="UP000008461"/>
    </source>
</evidence>
<dbReference type="KEGG" id="hhy:Halhy_0753"/>
<dbReference type="PANTHER" id="PTHR42879:SF2">
    <property type="entry name" value="3-OXOACYL-[ACYL-CARRIER-PROTEIN] REDUCTASE FABG"/>
    <property type="match status" value="1"/>
</dbReference>
<dbReference type="OrthoDB" id="9788235at2"/>
<reference key="2">
    <citation type="submission" date="2011-04" db="EMBL/GenBank/DDBJ databases">
        <title>Complete sequence of chromosome of Haliscomenobacter hydrossis DSM 1100.</title>
        <authorList>
            <consortium name="US DOE Joint Genome Institute (JGI-PGF)"/>
            <person name="Lucas S."/>
            <person name="Han J."/>
            <person name="Lapidus A."/>
            <person name="Bruce D."/>
            <person name="Goodwin L."/>
            <person name="Pitluck S."/>
            <person name="Peters L."/>
            <person name="Kyrpides N."/>
            <person name="Mavromatis K."/>
            <person name="Ivanova N."/>
            <person name="Ovchinnikova G."/>
            <person name="Pagani I."/>
            <person name="Daligault H."/>
            <person name="Detter J.C."/>
            <person name="Han C."/>
            <person name="Land M."/>
            <person name="Hauser L."/>
            <person name="Markowitz V."/>
            <person name="Cheng J.-F."/>
            <person name="Hugenholtz P."/>
            <person name="Woyke T."/>
            <person name="Wu D."/>
            <person name="Verbarg S."/>
            <person name="Frueling A."/>
            <person name="Brambilla E."/>
            <person name="Klenk H.-P."/>
            <person name="Eisen J.A."/>
        </authorList>
    </citation>
    <scope>NUCLEOTIDE SEQUENCE</scope>
    <source>
        <strain>DSM 1100</strain>
    </source>
</reference>
<evidence type="ECO:0000256" key="1">
    <source>
        <dbReference type="ARBA" id="ARBA00006484"/>
    </source>
</evidence>
<protein>
    <submittedName>
        <fullName evidence="2">3-oxoacyl-(Acyl-carrier-protein) reductase</fullName>
        <ecNumber evidence="2">1.1.1.100</ecNumber>
    </submittedName>
</protein>
<dbReference type="GO" id="GO:0004316">
    <property type="term" value="F:3-oxoacyl-[acyl-carrier-protein] reductase (NADPH) activity"/>
    <property type="evidence" value="ECO:0007669"/>
    <property type="project" value="UniProtKB-EC"/>
</dbReference>
<keyword evidence="3" id="KW-1185">Reference proteome</keyword>
<dbReference type="eggNOG" id="COG1028">
    <property type="taxonomic scope" value="Bacteria"/>
</dbReference>
<proteinExistence type="inferred from homology"/>
<dbReference type="CDD" id="cd05233">
    <property type="entry name" value="SDR_c"/>
    <property type="match status" value="1"/>
</dbReference>
<name>F4L3Q6_HALH1</name>
<dbReference type="InterPro" id="IPR050259">
    <property type="entry name" value="SDR"/>
</dbReference>
<dbReference type="FunFam" id="3.40.50.720:FF:000084">
    <property type="entry name" value="Short-chain dehydrogenase reductase"/>
    <property type="match status" value="1"/>
</dbReference>
<dbReference type="RefSeq" id="WP_013763224.1">
    <property type="nucleotide sequence ID" value="NC_015510.1"/>
</dbReference>
<dbReference type="EMBL" id="CP002691">
    <property type="protein sequence ID" value="AEE48660.1"/>
    <property type="molecule type" value="Genomic_DNA"/>
</dbReference>
<dbReference type="PANTHER" id="PTHR42879">
    <property type="entry name" value="3-OXOACYL-(ACYL-CARRIER-PROTEIN) REDUCTASE"/>
    <property type="match status" value="1"/>
</dbReference>
<dbReference type="InterPro" id="IPR036291">
    <property type="entry name" value="NAD(P)-bd_dom_sf"/>
</dbReference>
<reference evidence="2 3" key="1">
    <citation type="journal article" date="2011" name="Stand. Genomic Sci.">
        <title>Complete genome sequence of Haliscomenobacter hydrossis type strain (O).</title>
        <authorList>
            <consortium name="US DOE Joint Genome Institute (JGI-PGF)"/>
            <person name="Daligault H."/>
            <person name="Lapidus A."/>
            <person name="Zeytun A."/>
            <person name="Nolan M."/>
            <person name="Lucas S."/>
            <person name="Del Rio T.G."/>
            <person name="Tice H."/>
            <person name="Cheng J.F."/>
            <person name="Tapia R."/>
            <person name="Han C."/>
            <person name="Goodwin L."/>
            <person name="Pitluck S."/>
            <person name="Liolios K."/>
            <person name="Pagani I."/>
            <person name="Ivanova N."/>
            <person name="Huntemann M."/>
            <person name="Mavromatis K."/>
            <person name="Mikhailova N."/>
            <person name="Pati A."/>
            <person name="Chen A."/>
            <person name="Palaniappan K."/>
            <person name="Land M."/>
            <person name="Hauser L."/>
            <person name="Brambilla E.M."/>
            <person name="Rohde M."/>
            <person name="Verbarg S."/>
            <person name="Goker M."/>
            <person name="Bristow J."/>
            <person name="Eisen J.A."/>
            <person name="Markowitz V."/>
            <person name="Hugenholtz P."/>
            <person name="Kyrpides N.C."/>
            <person name="Klenk H.P."/>
            <person name="Woyke T."/>
        </authorList>
    </citation>
    <scope>NUCLEOTIDE SEQUENCE [LARGE SCALE GENOMIC DNA]</scope>
    <source>
        <strain evidence="3">ATCC 27775 / DSM 1100 / LMG 10767 / O</strain>
    </source>
</reference>